<accession>A0AAV4QIB1</accession>
<proteinExistence type="predicted"/>
<sequence length="112" mass="13167">MTQLIQILNDEYASSFMHGHDQMRENAKSNLKQISKAQYDKKKKRKKSNTFKENDVAIIRTQFVRKLRPNFYGLYRLSIKPNGRYEVEKVGQLDGPHVTSIAVDFMNKWSTK</sequence>
<evidence type="ECO:0000313" key="1">
    <source>
        <dbReference type="EMBL" id="GIY08686.1"/>
    </source>
</evidence>
<dbReference type="Proteomes" id="UP001054945">
    <property type="component" value="Unassembled WGS sequence"/>
</dbReference>
<keyword evidence="2" id="KW-1185">Reference proteome</keyword>
<protein>
    <submittedName>
        <fullName evidence="1">Uncharacterized protein</fullName>
    </submittedName>
</protein>
<comment type="caution">
    <text evidence="1">The sequence shown here is derived from an EMBL/GenBank/DDBJ whole genome shotgun (WGS) entry which is preliminary data.</text>
</comment>
<gene>
    <name evidence="1" type="ORF">CEXT_426951</name>
</gene>
<organism evidence="1 2">
    <name type="scientific">Caerostris extrusa</name>
    <name type="common">Bark spider</name>
    <name type="synonym">Caerostris bankana</name>
    <dbReference type="NCBI Taxonomy" id="172846"/>
    <lineage>
        <taxon>Eukaryota</taxon>
        <taxon>Metazoa</taxon>
        <taxon>Ecdysozoa</taxon>
        <taxon>Arthropoda</taxon>
        <taxon>Chelicerata</taxon>
        <taxon>Arachnida</taxon>
        <taxon>Araneae</taxon>
        <taxon>Araneomorphae</taxon>
        <taxon>Entelegynae</taxon>
        <taxon>Araneoidea</taxon>
        <taxon>Araneidae</taxon>
        <taxon>Caerostris</taxon>
    </lineage>
</organism>
<evidence type="ECO:0000313" key="2">
    <source>
        <dbReference type="Proteomes" id="UP001054945"/>
    </source>
</evidence>
<name>A0AAV4QIB1_CAEEX</name>
<dbReference type="AlphaFoldDB" id="A0AAV4QIB1"/>
<dbReference type="EMBL" id="BPLR01006276">
    <property type="protein sequence ID" value="GIY08686.1"/>
    <property type="molecule type" value="Genomic_DNA"/>
</dbReference>
<reference evidence="1 2" key="1">
    <citation type="submission" date="2021-06" db="EMBL/GenBank/DDBJ databases">
        <title>Caerostris extrusa draft genome.</title>
        <authorList>
            <person name="Kono N."/>
            <person name="Arakawa K."/>
        </authorList>
    </citation>
    <scope>NUCLEOTIDE SEQUENCE [LARGE SCALE GENOMIC DNA]</scope>
</reference>